<feature type="transmembrane region" description="Helical" evidence="7">
    <location>
        <begin position="892"/>
        <end position="912"/>
    </location>
</feature>
<dbReference type="InterPro" id="IPR003838">
    <property type="entry name" value="ABC3_permease_C"/>
</dbReference>
<comment type="subcellular location">
    <subcellularLocation>
        <location evidence="1">Cell membrane</location>
        <topology evidence="1">Multi-pass membrane protein</topology>
    </subcellularLocation>
</comment>
<feature type="transmembrane region" description="Helical" evidence="7">
    <location>
        <begin position="928"/>
        <end position="950"/>
    </location>
</feature>
<dbReference type="Proteomes" id="UP000253817">
    <property type="component" value="Unassembled WGS sequence"/>
</dbReference>
<keyword evidence="6 7" id="KW-0472">Membrane</keyword>
<evidence type="ECO:0000256" key="3">
    <source>
        <dbReference type="ARBA" id="ARBA00022475"/>
    </source>
</evidence>
<evidence type="ECO:0000256" key="6">
    <source>
        <dbReference type="ARBA" id="ARBA00023136"/>
    </source>
</evidence>
<gene>
    <name evidence="9" type="ORF">C1876_06555</name>
</gene>
<sequence length="967" mass="100000">MAGIFTRFTRRTLARNRVRTAVTVVGIALSTALLAAVLTSVASVQQGLFERTLATEGSWHVYSPDVTAQAVDALKDADETRALATFTLYGTAALTEQDARSLGSFIGVKSLPSTVKGADEPDGAPFALMPELLEGREPETADEVLLPDYFKGETLGADGAPGASSNGPLEVGGTVTADFGALAAADGETRIEEARERTLTVVGFYRHQPGFLGNNYTAAESSAVALTVADAAEGAGAASSPAAKTGVYVVTQGVSSLDGMHAFFERATGVGEAASTLYHTNLFRYLGVSDGRAIWDALWMVAAVLAAVIVVASVSLIYNAFAISVAERTRQFGLLASLGASKRQLRRTVLVEALLLGAVGVPVGLLVGVAGTAGVFAVSQEAFAAMLGESGGLSVHLSAPILAAAAALSFVTLLVSAWVPAARAARVSAVDAIRQTQDVRLSKRATRKAASDGAGSGGPCAVKLGLAGRLCGIPGFVAHRNLSRAASRGRTVVASLAVSVALVVTTGSVALYLEPLSQRAGGSGGAGSGADIVASVYANNEGMRESAILSDRADEFDRFVERASRIEGVELIGSTRQGQTECVIPADLITPEARQTREAYQEQIAADWVPRAFDAQGAYYGEVTLFYLDAGAWEALVDELGLDAAAYSDSANPRAIGLDVYQDTLPDGSYVSAKPFAGTGPVTLYAIEEREGFSSMGMTKGDDGEPAVCYLDQEAADGAGGGLISVPADEAAAAYPLEIGALAADEPAAVNAAAGGQRFPALLLPESAADDAASGDGQTSPYAYTFASLSFTAEDHAQAVAELEELAKDYDGLSVNVNDIVESARQNRLIFQSIQLFVLCFSLITVLIAVANVFNTLANGIILRTREFATLRSVGMGNRAFARMLAYECASYALRGLGIGLAVAVAVAFLLFKATSLAFAGLAFTLPWGYVALAAGIVCAVLALSVAYALHRSHAASIVESLRSDAI</sequence>
<accession>A0ABX9HK80</accession>
<evidence type="ECO:0000256" key="7">
    <source>
        <dbReference type="SAM" id="Phobius"/>
    </source>
</evidence>
<dbReference type="Pfam" id="PF02687">
    <property type="entry name" value="FtsX"/>
    <property type="match status" value="2"/>
</dbReference>
<evidence type="ECO:0000256" key="5">
    <source>
        <dbReference type="ARBA" id="ARBA00022989"/>
    </source>
</evidence>
<evidence type="ECO:0000259" key="8">
    <source>
        <dbReference type="Pfam" id="PF02687"/>
    </source>
</evidence>
<proteinExistence type="inferred from homology"/>
<comment type="caution">
    <text evidence="9">The sequence shown here is derived from an EMBL/GenBank/DDBJ whole genome shotgun (WGS) entry which is preliminary data.</text>
</comment>
<feature type="domain" description="ABC3 transporter permease C-terminal" evidence="8">
    <location>
        <begin position="304"/>
        <end position="428"/>
    </location>
</feature>
<dbReference type="InterPro" id="IPR051447">
    <property type="entry name" value="Lipoprotein-release_system"/>
</dbReference>
<evidence type="ECO:0000256" key="2">
    <source>
        <dbReference type="ARBA" id="ARBA00005236"/>
    </source>
</evidence>
<feature type="transmembrane region" description="Helical" evidence="7">
    <location>
        <begin position="297"/>
        <end position="321"/>
    </location>
</feature>
<evidence type="ECO:0000256" key="4">
    <source>
        <dbReference type="ARBA" id="ARBA00022692"/>
    </source>
</evidence>
<evidence type="ECO:0000313" key="10">
    <source>
        <dbReference type="Proteomes" id="UP000253817"/>
    </source>
</evidence>
<comment type="similarity">
    <text evidence="2">Belongs to the ABC-4 integral membrane protein family. LolC/E subfamily.</text>
</comment>
<dbReference type="PANTHER" id="PTHR30489">
    <property type="entry name" value="LIPOPROTEIN-RELEASING SYSTEM TRANSMEMBRANE PROTEIN LOLE"/>
    <property type="match status" value="1"/>
</dbReference>
<keyword evidence="4 7" id="KW-0812">Transmembrane</keyword>
<dbReference type="RefSeq" id="WP_114545917.1">
    <property type="nucleotide sequence ID" value="NZ_PPTT01000009.1"/>
</dbReference>
<feature type="transmembrane region" description="Helical" evidence="7">
    <location>
        <begin position="492"/>
        <end position="513"/>
    </location>
</feature>
<organism evidence="9 10">
    <name type="scientific">Eggerthella sinensis</name>
    <dbReference type="NCBI Taxonomy" id="242230"/>
    <lineage>
        <taxon>Bacteria</taxon>
        <taxon>Bacillati</taxon>
        <taxon>Actinomycetota</taxon>
        <taxon>Coriobacteriia</taxon>
        <taxon>Eggerthellales</taxon>
        <taxon>Eggerthellaceae</taxon>
        <taxon>Eggerthella</taxon>
    </lineage>
</organism>
<keyword evidence="5 7" id="KW-1133">Transmembrane helix</keyword>
<evidence type="ECO:0000256" key="1">
    <source>
        <dbReference type="ARBA" id="ARBA00004651"/>
    </source>
</evidence>
<feature type="transmembrane region" description="Helical" evidence="7">
    <location>
        <begin position="397"/>
        <end position="419"/>
    </location>
</feature>
<dbReference type="EMBL" id="PPTT01000009">
    <property type="protein sequence ID" value="RDB69427.1"/>
    <property type="molecule type" value="Genomic_DNA"/>
</dbReference>
<evidence type="ECO:0000313" key="9">
    <source>
        <dbReference type="EMBL" id="RDB69427.1"/>
    </source>
</evidence>
<name>A0ABX9HK80_9ACTN</name>
<keyword evidence="3" id="KW-1003">Cell membrane</keyword>
<reference evidence="9 10" key="1">
    <citation type="journal article" date="2018" name="Elife">
        <title>Discovery and characterization of a prevalent human gut bacterial enzyme sufficient for the inactivation of a family of plant toxins.</title>
        <authorList>
            <person name="Koppel N."/>
            <person name="Bisanz J.E."/>
            <person name="Pandelia M.E."/>
            <person name="Turnbaugh P.J."/>
            <person name="Balskus E.P."/>
        </authorList>
    </citation>
    <scope>NUCLEOTIDE SEQUENCE [LARGE SCALE GENOMIC DNA]</scope>
    <source>
        <strain evidence="9 10">DSM 16107</strain>
    </source>
</reference>
<feature type="transmembrane region" description="Helical" evidence="7">
    <location>
        <begin position="353"/>
        <end position="377"/>
    </location>
</feature>
<feature type="transmembrane region" description="Helical" evidence="7">
    <location>
        <begin position="836"/>
        <end position="858"/>
    </location>
</feature>
<dbReference type="PANTHER" id="PTHR30489:SF0">
    <property type="entry name" value="LIPOPROTEIN-RELEASING SYSTEM TRANSMEMBRANE PROTEIN LOLE"/>
    <property type="match status" value="1"/>
</dbReference>
<protein>
    <submittedName>
        <fullName evidence="9">ABC transporter permease</fullName>
    </submittedName>
</protein>
<feature type="domain" description="ABC3 transporter permease C-terminal" evidence="8">
    <location>
        <begin position="840"/>
        <end position="952"/>
    </location>
</feature>
<feature type="transmembrane region" description="Helical" evidence="7">
    <location>
        <begin position="21"/>
        <end position="42"/>
    </location>
</feature>
<keyword evidence="10" id="KW-1185">Reference proteome</keyword>